<feature type="binding site" evidence="7">
    <location>
        <position position="117"/>
    </location>
    <ligand>
        <name>a divalent metal cation</name>
        <dbReference type="ChEBI" id="CHEBI:60240"/>
    </ligand>
</feature>
<proteinExistence type="inferred from homology"/>
<keyword evidence="6 7" id="KW-0627">Porphyrin biosynthesis</keyword>
<accession>A0ABX5FF65</accession>
<comment type="function">
    <text evidence="7">Involved in the heme biosynthesis. Catalyzes the aerobic oxidative decarboxylation of propionate groups of rings A and B of coproporphyrinogen-III to yield the vinyl groups in protoporphyrinogen-IX.</text>
</comment>
<gene>
    <name evidence="7 8" type="primary">hemF</name>
    <name evidence="8" type="ORF">BZL35_00885</name>
</gene>
<dbReference type="SUPFAM" id="SSF102886">
    <property type="entry name" value="Coproporphyrinogen III oxidase"/>
    <property type="match status" value="1"/>
</dbReference>
<dbReference type="EC" id="1.3.3.3" evidence="7"/>
<dbReference type="InterPro" id="IPR036406">
    <property type="entry name" value="Coprogen_oxidase_aer_sf"/>
</dbReference>
<dbReference type="RefSeq" id="WP_106183018.1">
    <property type="nucleotide sequence ID" value="NZ_MUHY01000003.1"/>
</dbReference>
<evidence type="ECO:0000256" key="4">
    <source>
        <dbReference type="ARBA" id="ARBA00023002"/>
    </source>
</evidence>
<comment type="pathway">
    <text evidence="1 7">Porphyrin-containing compound metabolism; protoporphyrin-IX biosynthesis; protoporphyrinogen-IX from coproporphyrinogen-III (O2 route): step 1/1.</text>
</comment>
<dbReference type="Proteomes" id="UP000242660">
    <property type="component" value="Unassembled WGS sequence"/>
</dbReference>
<comment type="caution">
    <text evidence="8">The sequence shown here is derived from an EMBL/GenBank/DDBJ whole genome shotgun (WGS) entry which is preliminary data.</text>
</comment>
<dbReference type="PRINTS" id="PR00073">
    <property type="entry name" value="COPRGNOXDASE"/>
</dbReference>
<feature type="active site" description="Proton donor" evidence="7">
    <location>
        <position position="117"/>
    </location>
</feature>
<comment type="caution">
    <text evidence="7">Lacks conserved residue(s) required for the propagation of feature annotation.</text>
</comment>
<evidence type="ECO:0000313" key="9">
    <source>
        <dbReference type="Proteomes" id="UP000242660"/>
    </source>
</evidence>
<dbReference type="InterPro" id="IPR001260">
    <property type="entry name" value="Coprogen_oxidase_aer"/>
</dbReference>
<feature type="binding site" evidence="7">
    <location>
        <position position="107"/>
    </location>
    <ligand>
        <name>a divalent metal cation</name>
        <dbReference type="ChEBI" id="CHEBI:60240"/>
    </ligand>
</feature>
<dbReference type="EMBL" id="MUHY01000003">
    <property type="protein sequence ID" value="PSB91667.1"/>
    <property type="molecule type" value="Genomic_DNA"/>
</dbReference>
<comment type="subunit">
    <text evidence="3 7">Homodimer.</text>
</comment>
<feature type="binding site" evidence="7">
    <location>
        <position position="103"/>
    </location>
    <ligand>
        <name>substrate</name>
    </ligand>
</feature>
<feature type="binding site" evidence="7">
    <location>
        <begin position="119"/>
        <end position="121"/>
    </location>
    <ligand>
        <name>substrate</name>
    </ligand>
</feature>
<evidence type="ECO:0000256" key="6">
    <source>
        <dbReference type="ARBA" id="ARBA00023244"/>
    </source>
</evidence>
<evidence type="ECO:0000256" key="7">
    <source>
        <dbReference type="HAMAP-Rule" id="MF_00333"/>
    </source>
</evidence>
<comment type="subcellular location">
    <subcellularLocation>
        <location evidence="7">Cytoplasm</location>
    </subcellularLocation>
</comment>
<feature type="region of interest" description="Important for dimerization" evidence="7">
    <location>
        <begin position="251"/>
        <end position="286"/>
    </location>
</feature>
<name>A0ABX5FF65_9BURK</name>
<dbReference type="PIRSF" id="PIRSF000166">
    <property type="entry name" value="Coproporphyri_ox"/>
    <property type="match status" value="1"/>
</dbReference>
<keyword evidence="7" id="KW-0479">Metal-binding</keyword>
<dbReference type="PANTHER" id="PTHR10755:SF0">
    <property type="entry name" value="OXYGEN-DEPENDENT COPROPORPHYRINOGEN-III OXIDASE, MITOCHONDRIAL"/>
    <property type="match status" value="1"/>
</dbReference>
<evidence type="ECO:0000256" key="5">
    <source>
        <dbReference type="ARBA" id="ARBA00023133"/>
    </source>
</evidence>
<comment type="cofactor">
    <cofactor evidence="7">
        <name>a divalent metal cation</name>
        <dbReference type="ChEBI" id="CHEBI:60240"/>
    </cofactor>
</comment>
<protein>
    <recommendedName>
        <fullName evidence="7">Oxygen-dependent coproporphyrinogen-III oxidase</fullName>
        <shortName evidence="7">CPO</shortName>
        <shortName evidence="7">Coprogen oxidase</shortName>
        <shortName evidence="7">Coproporphyrinogenase</shortName>
        <ecNumber evidence="7">1.3.3.3</ecNumber>
    </recommendedName>
</protein>
<keyword evidence="7" id="KW-0963">Cytoplasm</keyword>
<keyword evidence="4 7" id="KW-0560">Oxidoreductase</keyword>
<dbReference type="Gene3D" id="3.40.1500.10">
    <property type="entry name" value="Coproporphyrinogen III oxidase, aerobic"/>
    <property type="match status" value="1"/>
</dbReference>
<feature type="binding site" evidence="7">
    <location>
        <position position="156"/>
    </location>
    <ligand>
        <name>a divalent metal cation</name>
        <dbReference type="ChEBI" id="CHEBI:60240"/>
    </ligand>
</feature>
<comment type="catalytic activity">
    <reaction evidence="7">
        <text>coproporphyrinogen III + O2 + 2 H(+) = protoporphyrinogen IX + 2 CO2 + 2 H2O</text>
        <dbReference type="Rhea" id="RHEA:18257"/>
        <dbReference type="ChEBI" id="CHEBI:15377"/>
        <dbReference type="ChEBI" id="CHEBI:15378"/>
        <dbReference type="ChEBI" id="CHEBI:15379"/>
        <dbReference type="ChEBI" id="CHEBI:16526"/>
        <dbReference type="ChEBI" id="CHEBI:57307"/>
        <dbReference type="ChEBI" id="CHEBI:57309"/>
        <dbReference type="EC" id="1.3.3.3"/>
    </reaction>
</comment>
<dbReference type="Pfam" id="PF01218">
    <property type="entry name" value="Coprogen_oxidas"/>
    <property type="match status" value="1"/>
</dbReference>
<evidence type="ECO:0000313" key="8">
    <source>
        <dbReference type="EMBL" id="PSB91667.1"/>
    </source>
</evidence>
<keyword evidence="5 7" id="KW-0350">Heme biosynthesis</keyword>
<feature type="binding site" evidence="7">
    <location>
        <position position="186"/>
    </location>
    <ligand>
        <name>a divalent metal cation</name>
        <dbReference type="ChEBI" id="CHEBI:60240"/>
    </ligand>
</feature>
<feature type="site" description="Important for dimerization" evidence="7">
    <location>
        <position position="186"/>
    </location>
</feature>
<reference evidence="8 9" key="1">
    <citation type="journal article" date="2017" name="Front. Microbiol.">
        <title>Genome of Ca. Pandoraea novymonadis, an Endosymbiotic Bacterium of the Trypanosomatid Novymonas esmeraldas.</title>
        <authorList>
            <person name="Kostygov A.Y."/>
            <person name="Butenko A."/>
            <person name="Nenarokova A."/>
            <person name="Tashyreva D."/>
            <person name="Flegontov P."/>
            <person name="Lukes J."/>
            <person name="Yurchenko V."/>
        </authorList>
    </citation>
    <scope>NUCLEOTIDE SEQUENCE [LARGE SCALE GENOMIC DNA]</scope>
    <source>
        <strain evidence="8 9">E262</strain>
    </source>
</reference>
<organism evidence="8 9">
    <name type="scientific">Candidatus Pandoraea novymonadis</name>
    <dbReference type="NCBI Taxonomy" id="1808959"/>
    <lineage>
        <taxon>Bacteria</taxon>
        <taxon>Pseudomonadati</taxon>
        <taxon>Pseudomonadota</taxon>
        <taxon>Betaproteobacteria</taxon>
        <taxon>Burkholderiales</taxon>
        <taxon>Burkholderiaceae</taxon>
        <taxon>Pandoraea</taxon>
    </lineage>
</organism>
<dbReference type="PROSITE" id="PS01021">
    <property type="entry name" value="COPROGEN_OXIDASE"/>
    <property type="match status" value="1"/>
</dbReference>
<sequence>MTVQDDPRVPDTDAVRAYLLGLQEHILVELERLDGKSFLRDNWQFPSDATLRGDGRTRVLEDGDFFERGGVNFSHVMGDCLPPSASATRPELTGRAFEALGISLVLHPRNPYCPTVHFNVRLLITTAPGEALVFWFGGGIDLTPYYPFEEDCRHFHQTCKDTLDPFGKALYPNFKAWCDEYFYLKHRQEPRGIGGIFFDDFTGESFDDAFDVMKSVGNAFLDAYVPIVERRRGIPYGKHQRDFQAHRRGRYVEFNLMFDRGTQYGIQSSGRTESILMSMPPIAKWHYDWHPAKNSPEAKLYTDFLIHREWV</sequence>
<evidence type="ECO:0000256" key="3">
    <source>
        <dbReference type="ARBA" id="ARBA00011738"/>
    </source>
</evidence>
<dbReference type="NCBIfam" id="NF003727">
    <property type="entry name" value="PRK05330.1"/>
    <property type="match status" value="1"/>
</dbReference>
<dbReference type="HAMAP" id="MF_00333">
    <property type="entry name" value="Coprogen_oxidas"/>
    <property type="match status" value="1"/>
</dbReference>
<comment type="similarity">
    <text evidence="2 7">Belongs to the aerobic coproporphyrinogen-III oxidase family.</text>
</comment>
<dbReference type="PANTHER" id="PTHR10755">
    <property type="entry name" value="COPROPORPHYRINOGEN III OXIDASE, MITOCHONDRIAL"/>
    <property type="match status" value="1"/>
</dbReference>
<evidence type="ECO:0000256" key="2">
    <source>
        <dbReference type="ARBA" id="ARBA00010644"/>
    </source>
</evidence>
<dbReference type="InterPro" id="IPR018375">
    <property type="entry name" value="Coprogen_oxidase_CS"/>
</dbReference>
<keyword evidence="9" id="KW-1185">Reference proteome</keyword>
<evidence type="ECO:0000256" key="1">
    <source>
        <dbReference type="ARBA" id="ARBA00005168"/>
    </source>
</evidence>